<dbReference type="InterPro" id="IPR006570">
    <property type="entry name" value="SPK_dom"/>
</dbReference>
<dbReference type="eggNOG" id="ENOG502SXQ4">
    <property type="taxonomic scope" value="Eukaryota"/>
</dbReference>
<reference evidence="4" key="1">
    <citation type="submission" date="2016-11" db="UniProtKB">
        <authorList>
            <consortium name="WormBaseParasite"/>
        </authorList>
    </citation>
    <scope>IDENTIFICATION</scope>
</reference>
<dbReference type="STRING" id="1561998.A0A1I7U5J6"/>
<feature type="domain" description="SPK" evidence="2">
    <location>
        <begin position="326"/>
        <end position="428"/>
    </location>
</feature>
<feature type="region of interest" description="Disordered" evidence="1">
    <location>
        <begin position="209"/>
        <end position="314"/>
    </location>
</feature>
<feature type="compositionally biased region" description="Basic and acidic residues" evidence="1">
    <location>
        <begin position="135"/>
        <end position="148"/>
    </location>
</feature>
<dbReference type="PANTHER" id="PTHR38627">
    <property type="entry name" value="GA BINDING AND ACTIVATING AND SPK (SPK) DOMAIN CONTAINING-RELATED"/>
    <property type="match status" value="1"/>
</dbReference>
<evidence type="ECO:0000259" key="2">
    <source>
        <dbReference type="Pfam" id="PF04435"/>
    </source>
</evidence>
<feature type="compositionally biased region" description="Low complexity" evidence="1">
    <location>
        <begin position="261"/>
        <end position="302"/>
    </location>
</feature>
<dbReference type="Proteomes" id="UP000095282">
    <property type="component" value="Unplaced"/>
</dbReference>
<name>A0A1I7U5J6_9PELO</name>
<organism evidence="3 4">
    <name type="scientific">Caenorhabditis tropicalis</name>
    <dbReference type="NCBI Taxonomy" id="1561998"/>
    <lineage>
        <taxon>Eukaryota</taxon>
        <taxon>Metazoa</taxon>
        <taxon>Ecdysozoa</taxon>
        <taxon>Nematoda</taxon>
        <taxon>Chromadorea</taxon>
        <taxon>Rhabditida</taxon>
        <taxon>Rhabditina</taxon>
        <taxon>Rhabditomorpha</taxon>
        <taxon>Rhabditoidea</taxon>
        <taxon>Rhabditidae</taxon>
        <taxon>Peloderinae</taxon>
        <taxon>Caenorhabditis</taxon>
    </lineage>
</organism>
<feature type="region of interest" description="Disordered" evidence="1">
    <location>
        <begin position="126"/>
        <end position="193"/>
    </location>
</feature>
<evidence type="ECO:0000313" key="4">
    <source>
        <dbReference type="WBParaSite" id="Csp11.Scaffold629.g15070.t1"/>
    </source>
</evidence>
<protein>
    <submittedName>
        <fullName evidence="4">SPK domain-containing protein</fullName>
    </submittedName>
</protein>
<feature type="compositionally biased region" description="Acidic residues" evidence="1">
    <location>
        <begin position="617"/>
        <end position="628"/>
    </location>
</feature>
<keyword evidence="3" id="KW-1185">Reference proteome</keyword>
<dbReference type="Pfam" id="PF04435">
    <property type="entry name" value="SPK"/>
    <property type="match status" value="1"/>
</dbReference>
<evidence type="ECO:0000256" key="1">
    <source>
        <dbReference type="SAM" id="MobiDB-lite"/>
    </source>
</evidence>
<evidence type="ECO:0000313" key="3">
    <source>
        <dbReference type="Proteomes" id="UP000095282"/>
    </source>
</evidence>
<sequence length="746" mass="86627">MSNPKKKRPRLRDEPPIWEYVYKSICNQKIDQNVSIQLFRRYLDENPDVECSPEEIYEYFNSQMRKTLYKQEMPVEKMLDLFKAIRIEITEHMESMIRFRCERVNLDLDDDRRLLDFSFRSGGQGIIVESDSDEENARRERREEARSDSDEEDTRGEARSRQDAEMVRRLSEAVESAERENAPYEDSIRSSGFRKRHRKPIDYFGIGGLEEDVEMDEQPRSSQEPRRLGISADMTTPKRCITAWKPRRSDILTPRVNNNEPSTSSSRNAAPNSSTSSNSSHRQPLRCLSSSSSSVSLLRSPSESPPRKKEKKRRSFWFREDEINALKFLYEKMKEAETDEGMIVKPKGNQIWRLFTKRSDTGKSPENWSSHFRKQMCPVLYKYELDPEKKLYLMMKMETKVDQKTLDLLQEECNAKIHLNRYRTISSWEYNWNRRDPGNPGNPENSGNQEDSDSDDTPPEDDEDSSEKEDEDSDDSLPSTHVKEEVEDSPGEARREIKEEMLQESDSDSEEEVNPQDPEEEAAPESMDDTESIGSTWDLRPFLQTQNPTTTTPAPESIEVSVNEIDWEKEEEENVGCPTAPPSYPEFYNLNPSGETIREEAPRQGTPGENPSREAPEDAPEDIAEENPEEHPRREDPEDAPEVIPEVAPRQEAPEEAQPFTEEYVCVTGNFRWKRRMEQGRDRQKKARKISEDPTAEDIDPLLETIKMTKEEFYKIFGGSINENVMKALRKAADTLVFAIIRQNFV</sequence>
<feature type="compositionally biased region" description="Acidic residues" evidence="1">
    <location>
        <begin position="565"/>
        <end position="574"/>
    </location>
</feature>
<feature type="compositionally biased region" description="Acidic residues" evidence="1">
    <location>
        <begin position="502"/>
        <end position="531"/>
    </location>
</feature>
<feature type="region of interest" description="Disordered" evidence="1">
    <location>
        <begin position="431"/>
        <end position="661"/>
    </location>
</feature>
<feature type="compositionally biased region" description="Low complexity" evidence="1">
    <location>
        <begin position="544"/>
        <end position="553"/>
    </location>
</feature>
<accession>A0A1I7U5J6</accession>
<dbReference type="PANTHER" id="PTHR38627:SF2">
    <property type="entry name" value="DOUBLE-STRAND TELOMERIC DNA-BINDING PROTEINS 1-RELATED"/>
    <property type="match status" value="1"/>
</dbReference>
<feature type="compositionally biased region" description="Basic and acidic residues" evidence="1">
    <location>
        <begin position="491"/>
        <end position="501"/>
    </location>
</feature>
<dbReference type="WBParaSite" id="Csp11.Scaffold629.g15070.t1">
    <property type="protein sequence ID" value="Csp11.Scaffold629.g15070.t1"/>
    <property type="gene ID" value="Csp11.Scaffold629.g15070"/>
</dbReference>
<feature type="compositionally biased region" description="Basic and acidic residues" evidence="1">
    <location>
        <begin position="155"/>
        <end position="188"/>
    </location>
</feature>
<proteinExistence type="predicted"/>
<feature type="compositionally biased region" description="Low complexity" evidence="1">
    <location>
        <begin position="438"/>
        <end position="448"/>
    </location>
</feature>
<feature type="compositionally biased region" description="Basic and acidic residues" evidence="1">
    <location>
        <begin position="217"/>
        <end position="227"/>
    </location>
</feature>
<feature type="compositionally biased region" description="Acidic residues" evidence="1">
    <location>
        <begin position="450"/>
        <end position="475"/>
    </location>
</feature>
<dbReference type="InterPro" id="IPR053367">
    <property type="entry name" value="G-alpha_activating_GEF"/>
</dbReference>
<dbReference type="AlphaFoldDB" id="A0A1I7U5J6"/>